<evidence type="ECO:0000313" key="2">
    <source>
        <dbReference type="Proteomes" id="UP001266305"/>
    </source>
</evidence>
<evidence type="ECO:0000313" key="1">
    <source>
        <dbReference type="EMBL" id="KAK2121648.1"/>
    </source>
</evidence>
<name>A0ABQ9WJ03_SAGOE</name>
<dbReference type="InterPro" id="IPR022365">
    <property type="entry name" value="Clathrin_H-chain_propeller_rpt"/>
</dbReference>
<proteinExistence type="predicted"/>
<organism evidence="1 2">
    <name type="scientific">Saguinus oedipus</name>
    <name type="common">Cotton-top tamarin</name>
    <name type="synonym">Oedipomidas oedipus</name>
    <dbReference type="NCBI Taxonomy" id="9490"/>
    <lineage>
        <taxon>Eukaryota</taxon>
        <taxon>Metazoa</taxon>
        <taxon>Chordata</taxon>
        <taxon>Craniata</taxon>
        <taxon>Vertebrata</taxon>
        <taxon>Euteleostomi</taxon>
        <taxon>Mammalia</taxon>
        <taxon>Eutheria</taxon>
        <taxon>Euarchontoglires</taxon>
        <taxon>Primates</taxon>
        <taxon>Haplorrhini</taxon>
        <taxon>Platyrrhini</taxon>
        <taxon>Cebidae</taxon>
        <taxon>Callitrichinae</taxon>
        <taxon>Saguinus</taxon>
    </lineage>
</organism>
<comment type="caution">
    <text evidence="1">The sequence shown here is derived from an EMBL/GenBank/DDBJ whole genome shotgun (WGS) entry which is preliminary data.</text>
</comment>
<protein>
    <submittedName>
        <fullName evidence="1">Uncharacterized protein</fullName>
    </submittedName>
</protein>
<dbReference type="EMBL" id="JASSZA010000001">
    <property type="protein sequence ID" value="KAK2121648.1"/>
    <property type="molecule type" value="Genomic_DNA"/>
</dbReference>
<dbReference type="InterPro" id="IPR016025">
    <property type="entry name" value="Clathrin_H-chain_N"/>
</dbReference>
<dbReference type="PANTHER" id="PTHR10292:SF6">
    <property type="entry name" value="CLATHRIN HEAVY CHAIN 2"/>
    <property type="match status" value="1"/>
</dbReference>
<dbReference type="Proteomes" id="UP001266305">
    <property type="component" value="Unassembled WGS sequence"/>
</dbReference>
<dbReference type="SUPFAM" id="SSF50989">
    <property type="entry name" value="Clathrin heavy-chain terminal domain"/>
    <property type="match status" value="1"/>
</dbReference>
<keyword evidence="2" id="KW-1185">Reference proteome</keyword>
<sequence length="220" mass="23857">MTITLGGHSSDWARTRRAAIGSQAGLLASGLAEDLENLDRLRRPRMRGVDLQNLGINPANIGFNTVTMESDKFICVREKIGEQAQVVIIDTNDPMAPIRRPISAESAIMNPASKVVALKGMHNSTVHVSQEGCAAPLPKGLLDDWLTEVIDLQVSPAIAYTLTSSQEPVQKYKDMYIWYPASAGSVPQNFGVVGLKHHFAIHYPTGGGLLDGLRPGHHQD</sequence>
<accession>A0ABQ9WJ03</accession>
<dbReference type="Gene3D" id="2.130.10.110">
    <property type="entry name" value="Clathrin heavy-chain terminal domain"/>
    <property type="match status" value="1"/>
</dbReference>
<reference evidence="1 2" key="1">
    <citation type="submission" date="2023-05" db="EMBL/GenBank/DDBJ databases">
        <title>B98-5 Cell Line De Novo Hybrid Assembly: An Optical Mapping Approach.</title>
        <authorList>
            <person name="Kananen K."/>
            <person name="Auerbach J.A."/>
            <person name="Kautto E."/>
            <person name="Blachly J.S."/>
        </authorList>
    </citation>
    <scope>NUCLEOTIDE SEQUENCE [LARGE SCALE GENOMIC DNA]</scope>
    <source>
        <strain evidence="1">B95-8</strain>
        <tissue evidence="1">Cell line</tissue>
    </source>
</reference>
<dbReference type="Pfam" id="PF01394">
    <property type="entry name" value="Clathrin_propel"/>
    <property type="match status" value="1"/>
</dbReference>
<gene>
    <name evidence="1" type="ORF">P7K49_003034</name>
</gene>
<dbReference type="PANTHER" id="PTHR10292">
    <property type="entry name" value="CLATHRIN HEAVY CHAIN RELATED"/>
    <property type="match status" value="1"/>
</dbReference>